<dbReference type="Proteomes" id="UP001500368">
    <property type="component" value="Unassembled WGS sequence"/>
</dbReference>
<evidence type="ECO:0000313" key="7">
    <source>
        <dbReference type="EMBL" id="GAA4917296.1"/>
    </source>
</evidence>
<feature type="region of interest" description="Disordered" evidence="4">
    <location>
        <begin position="180"/>
        <end position="201"/>
    </location>
</feature>
<evidence type="ECO:0000256" key="4">
    <source>
        <dbReference type="SAM" id="MobiDB-lite"/>
    </source>
</evidence>
<keyword evidence="8" id="KW-1185">Reference proteome</keyword>
<feature type="domain" description="Solute-binding protein family 5" evidence="6">
    <location>
        <begin position="82"/>
        <end position="416"/>
    </location>
</feature>
<accession>A0ABP9FVB2</accession>
<sequence length="509" mass="55403">MYRKHLPFGAYAVVFALMLTSCGSGGGDESAAGGQVQEEVTLEFAVQRPPNSLHPSELHDGEQRFVWGTLFDTLLHIDEAGELHPGAAEEWEYSDDALTLTLRLREDLSFSDGREVTAEDVKGTLDWTRNEPGPQAANLASIESVEAEDDRTVVISLSEPDGNLLNALSQAAGVIGDPESIENPQTQLNPVGTGPYTLNPDRTQDGVEYVLERRDDHWNVEEYPFTTVTVQAIQDATARYNALLAGQVDAATVNGELVEQAENAGLTVHPAEGATLAQLVLADRQGEVTPELADTRVRQAINLALDREGMLQALMYGYGSPTEQLFPPTGDAYLSEAEGAYEHDLEDARRLMEEAGYSDGFTLAMPATMVSMQFQAALSQAFSDIGIRLQWDPVQQQESGNSGQWSAYWNISGGAAPSRIVDYYFEPDATNNPFGTTDPELDELLEAAAAETEPDEVAALYREISQFGLDEAWFAPVMWIDTMWATTEGIEYTGGGLFPQDLKAFGVTG</sequence>
<evidence type="ECO:0000256" key="2">
    <source>
        <dbReference type="ARBA" id="ARBA00005695"/>
    </source>
</evidence>
<dbReference type="PROSITE" id="PS51257">
    <property type="entry name" value="PROKAR_LIPOPROTEIN"/>
    <property type="match status" value="1"/>
</dbReference>
<gene>
    <name evidence="7" type="ORF">GCM10025790_11000</name>
</gene>
<dbReference type="PROSITE" id="PS01040">
    <property type="entry name" value="SBP_BACTERIAL_5"/>
    <property type="match status" value="1"/>
</dbReference>
<dbReference type="Gene3D" id="3.40.190.10">
    <property type="entry name" value="Periplasmic binding protein-like II"/>
    <property type="match status" value="1"/>
</dbReference>
<name>A0ABP9FVB2_9MICC</name>
<evidence type="ECO:0000256" key="1">
    <source>
        <dbReference type="ARBA" id="ARBA00004193"/>
    </source>
</evidence>
<comment type="similarity">
    <text evidence="2">Belongs to the bacterial solute-binding protein 5 family.</text>
</comment>
<comment type="caution">
    <text evidence="7">The sequence shown here is derived from an EMBL/GenBank/DDBJ whole genome shotgun (WGS) entry which is preliminary data.</text>
</comment>
<keyword evidence="3 5" id="KW-0732">Signal</keyword>
<evidence type="ECO:0000256" key="3">
    <source>
        <dbReference type="ARBA" id="ARBA00022729"/>
    </source>
</evidence>
<evidence type="ECO:0000313" key="8">
    <source>
        <dbReference type="Proteomes" id="UP001500368"/>
    </source>
</evidence>
<feature type="signal peptide" evidence="5">
    <location>
        <begin position="1"/>
        <end position="26"/>
    </location>
</feature>
<proteinExistence type="inferred from homology"/>
<protein>
    <submittedName>
        <fullName evidence="7">ABC transporter substrate-binding protein</fullName>
    </submittedName>
</protein>
<dbReference type="InterPro" id="IPR039424">
    <property type="entry name" value="SBP_5"/>
</dbReference>
<dbReference type="PANTHER" id="PTHR30290">
    <property type="entry name" value="PERIPLASMIC BINDING COMPONENT OF ABC TRANSPORTER"/>
    <property type="match status" value="1"/>
</dbReference>
<dbReference type="InterPro" id="IPR000914">
    <property type="entry name" value="SBP_5_dom"/>
</dbReference>
<dbReference type="Pfam" id="PF00496">
    <property type="entry name" value="SBP_bac_5"/>
    <property type="match status" value="1"/>
</dbReference>
<evidence type="ECO:0000259" key="6">
    <source>
        <dbReference type="Pfam" id="PF00496"/>
    </source>
</evidence>
<evidence type="ECO:0000256" key="5">
    <source>
        <dbReference type="SAM" id="SignalP"/>
    </source>
</evidence>
<reference evidence="8" key="1">
    <citation type="journal article" date="2019" name="Int. J. Syst. Evol. Microbiol.">
        <title>The Global Catalogue of Microorganisms (GCM) 10K type strain sequencing project: providing services to taxonomists for standard genome sequencing and annotation.</title>
        <authorList>
            <consortium name="The Broad Institute Genomics Platform"/>
            <consortium name="The Broad Institute Genome Sequencing Center for Infectious Disease"/>
            <person name="Wu L."/>
            <person name="Ma J."/>
        </authorList>
    </citation>
    <scope>NUCLEOTIDE SEQUENCE [LARGE SCALE GENOMIC DNA]</scope>
    <source>
        <strain evidence="8">JCM 19129</strain>
    </source>
</reference>
<dbReference type="InterPro" id="IPR023765">
    <property type="entry name" value="SBP_5_CS"/>
</dbReference>
<organism evidence="7 8">
    <name type="scientific">Nesterenkonia rhizosphaerae</name>
    <dbReference type="NCBI Taxonomy" id="1348272"/>
    <lineage>
        <taxon>Bacteria</taxon>
        <taxon>Bacillati</taxon>
        <taxon>Actinomycetota</taxon>
        <taxon>Actinomycetes</taxon>
        <taxon>Micrococcales</taxon>
        <taxon>Micrococcaceae</taxon>
        <taxon>Nesterenkonia</taxon>
    </lineage>
</organism>
<feature type="chain" id="PRO_5045944096" evidence="5">
    <location>
        <begin position="27"/>
        <end position="509"/>
    </location>
</feature>
<dbReference type="Gene3D" id="3.10.105.10">
    <property type="entry name" value="Dipeptide-binding Protein, Domain 3"/>
    <property type="match status" value="1"/>
</dbReference>
<dbReference type="PIRSF" id="PIRSF002741">
    <property type="entry name" value="MppA"/>
    <property type="match status" value="1"/>
</dbReference>
<comment type="subcellular location">
    <subcellularLocation>
        <location evidence="1">Cell membrane</location>
        <topology evidence="1">Lipid-anchor</topology>
    </subcellularLocation>
</comment>
<dbReference type="EMBL" id="BAABLW010000005">
    <property type="protein sequence ID" value="GAA4917296.1"/>
    <property type="molecule type" value="Genomic_DNA"/>
</dbReference>
<dbReference type="RefSeq" id="WP_345477065.1">
    <property type="nucleotide sequence ID" value="NZ_BAABLW010000005.1"/>
</dbReference>
<dbReference type="InterPro" id="IPR030678">
    <property type="entry name" value="Peptide/Ni-bd"/>
</dbReference>
<dbReference type="SUPFAM" id="SSF53850">
    <property type="entry name" value="Periplasmic binding protein-like II"/>
    <property type="match status" value="1"/>
</dbReference>